<dbReference type="Pfam" id="PF13649">
    <property type="entry name" value="Methyltransf_25"/>
    <property type="match status" value="1"/>
</dbReference>
<dbReference type="GO" id="GO:0032259">
    <property type="term" value="P:methylation"/>
    <property type="evidence" value="ECO:0007669"/>
    <property type="project" value="UniProtKB-KW"/>
</dbReference>
<comment type="caution">
    <text evidence="7">The sequence shown here is derived from an EMBL/GenBank/DDBJ whole genome shotgun (WGS) entry which is preliminary data.</text>
</comment>
<dbReference type="EMBL" id="JAODIM010000040">
    <property type="protein sequence ID" value="MCU5777866.1"/>
    <property type="molecule type" value="Genomic_DNA"/>
</dbReference>
<dbReference type="Gene3D" id="1.10.150.290">
    <property type="entry name" value="S-adenosyl-L-methionine-dependent methyltransferases"/>
    <property type="match status" value="1"/>
</dbReference>
<organism evidence="7 8">
    <name type="scientific">Winslowiella arboricola</name>
    <dbReference type="NCBI Taxonomy" id="2978220"/>
    <lineage>
        <taxon>Bacteria</taxon>
        <taxon>Pseudomonadati</taxon>
        <taxon>Pseudomonadota</taxon>
        <taxon>Gammaproteobacteria</taxon>
        <taxon>Enterobacterales</taxon>
        <taxon>Erwiniaceae</taxon>
        <taxon>Winslowiella</taxon>
    </lineage>
</organism>
<keyword evidence="3 5" id="KW-0808">Transferase</keyword>
<comment type="similarity">
    <text evidence="5">Belongs to the methyltransferase superfamily. Tam family.</text>
</comment>
<keyword evidence="4 5" id="KW-0949">S-adenosyl-L-methionine</keyword>
<dbReference type="SUPFAM" id="SSF53335">
    <property type="entry name" value="S-adenosyl-L-methionine-dependent methyltransferases"/>
    <property type="match status" value="1"/>
</dbReference>
<dbReference type="GO" id="GO:0005737">
    <property type="term" value="C:cytoplasm"/>
    <property type="evidence" value="ECO:0007669"/>
    <property type="project" value="UniProtKB-SubCell"/>
</dbReference>
<dbReference type="AlphaFoldDB" id="A0A9J6PKG9"/>
<dbReference type="PANTHER" id="PTHR43861">
    <property type="entry name" value="TRANS-ACONITATE 2-METHYLTRANSFERASE-RELATED"/>
    <property type="match status" value="1"/>
</dbReference>
<evidence type="ECO:0000313" key="7">
    <source>
        <dbReference type="EMBL" id="MCU5777866.1"/>
    </source>
</evidence>
<sequence length="257" mass="29236">MKEWNPELYRQFEAERTRPALELVARIPAIEVHTATDLGCGPGNSTELLWRAWPQAQITGLDSSLTMLQQAQQRLPDCHFIAADIRSWQASPPQDVIFANASLQWLNDHPQLFPHLVAQLAEYGVLAVQMPDNLDQPSHRLMREVAGQAAWREKIDSHATDRKKLLSAEHYYDVLTAAGCHVDIWRTTYYHQMPDAAAIIDWLRATGLRPFLASLNEREQQAFLQAYLAEISEAYPPQADGQVLLAFPRLFMVAQKR</sequence>
<name>A0A9J6PKG9_9GAMM</name>
<dbReference type="RefSeq" id="WP_267142406.1">
    <property type="nucleotide sequence ID" value="NZ_JAODIL010000069.1"/>
</dbReference>
<dbReference type="Proteomes" id="UP001064262">
    <property type="component" value="Unassembled WGS sequence"/>
</dbReference>
<evidence type="ECO:0000256" key="3">
    <source>
        <dbReference type="ARBA" id="ARBA00022679"/>
    </source>
</evidence>
<dbReference type="InterPro" id="IPR029063">
    <property type="entry name" value="SAM-dependent_MTases_sf"/>
</dbReference>
<keyword evidence="8" id="KW-1185">Reference proteome</keyword>
<dbReference type="GO" id="GO:0030798">
    <property type="term" value="F:trans-aconitate 2-methyltransferase activity"/>
    <property type="evidence" value="ECO:0007669"/>
    <property type="project" value="UniProtKB-UniRule"/>
</dbReference>
<comment type="function">
    <text evidence="5">Catalyzes the S-adenosylmethionine monomethyl esterification of trans-aconitate.</text>
</comment>
<dbReference type="NCBIfam" id="NF002463">
    <property type="entry name" value="PRK01683.1"/>
    <property type="match status" value="1"/>
</dbReference>
<evidence type="ECO:0000256" key="1">
    <source>
        <dbReference type="ARBA" id="ARBA00022490"/>
    </source>
</evidence>
<protein>
    <recommendedName>
        <fullName evidence="5">Trans-aconitate 2-methyltransferase</fullName>
        <ecNumber evidence="5">2.1.1.144</ecNumber>
    </recommendedName>
</protein>
<dbReference type="InterPro" id="IPR023149">
    <property type="entry name" value="Trans_acon_MeTrfase_C"/>
</dbReference>
<keyword evidence="1 5" id="KW-0963">Cytoplasm</keyword>
<keyword evidence="2 5" id="KW-0489">Methyltransferase</keyword>
<gene>
    <name evidence="5 7" type="primary">tam</name>
    <name evidence="7" type="ORF">N5923_10230</name>
</gene>
<evidence type="ECO:0000313" key="8">
    <source>
        <dbReference type="Proteomes" id="UP001064262"/>
    </source>
</evidence>
<comment type="subcellular location">
    <subcellularLocation>
        <location evidence="5">Cytoplasm</location>
    </subcellularLocation>
</comment>
<dbReference type="PANTHER" id="PTHR43861:SF1">
    <property type="entry name" value="TRANS-ACONITATE 2-METHYLTRANSFERASE"/>
    <property type="match status" value="1"/>
</dbReference>
<evidence type="ECO:0000259" key="6">
    <source>
        <dbReference type="Pfam" id="PF13649"/>
    </source>
</evidence>
<reference evidence="7" key="1">
    <citation type="submission" date="2022-09" db="EMBL/GenBank/DDBJ databases">
        <title>Winslowiella arboricola sp. nov., isolated from bleeding cankers on broadleaf hosts.</title>
        <authorList>
            <person name="Brady C."/>
            <person name="Kaur S."/>
            <person name="Crampton B."/>
            <person name="Maddock D."/>
            <person name="Arnold D."/>
            <person name="Denman S."/>
        </authorList>
    </citation>
    <scope>NUCLEOTIDE SEQUENCE</scope>
    <source>
        <strain evidence="7">BAC 15a-03b</strain>
    </source>
</reference>
<evidence type="ECO:0000256" key="4">
    <source>
        <dbReference type="ARBA" id="ARBA00022691"/>
    </source>
</evidence>
<dbReference type="Gene3D" id="3.40.50.150">
    <property type="entry name" value="Vaccinia Virus protein VP39"/>
    <property type="match status" value="1"/>
</dbReference>
<dbReference type="CDD" id="cd02440">
    <property type="entry name" value="AdoMet_MTases"/>
    <property type="match status" value="1"/>
</dbReference>
<dbReference type="HAMAP" id="MF_00560">
    <property type="entry name" value="Tran_acon_Me_trans"/>
    <property type="match status" value="1"/>
</dbReference>
<comment type="catalytic activity">
    <reaction evidence="5">
        <text>trans-aconitate + S-adenosyl-L-methionine = (E)-3-(methoxycarbonyl)pent-2-enedioate + S-adenosyl-L-homocysteine</text>
        <dbReference type="Rhea" id="RHEA:14969"/>
        <dbReference type="ChEBI" id="CHEBI:15708"/>
        <dbReference type="ChEBI" id="CHEBI:57470"/>
        <dbReference type="ChEBI" id="CHEBI:57856"/>
        <dbReference type="ChEBI" id="CHEBI:59789"/>
        <dbReference type="EC" id="2.1.1.144"/>
    </reaction>
</comment>
<proteinExistence type="inferred from homology"/>
<accession>A0A9J6PKG9</accession>
<feature type="domain" description="Methyltransferase" evidence="6">
    <location>
        <begin position="37"/>
        <end position="121"/>
    </location>
</feature>
<dbReference type="EC" id="2.1.1.144" evidence="5"/>
<evidence type="ECO:0000256" key="5">
    <source>
        <dbReference type="HAMAP-Rule" id="MF_00560"/>
    </source>
</evidence>
<evidence type="ECO:0000256" key="2">
    <source>
        <dbReference type="ARBA" id="ARBA00022603"/>
    </source>
</evidence>
<dbReference type="InterPro" id="IPR041698">
    <property type="entry name" value="Methyltransf_25"/>
</dbReference>
<dbReference type="InterPro" id="IPR023506">
    <property type="entry name" value="Trans-aconitate_MeTrfase"/>
</dbReference>